<comment type="subcellular location">
    <subcellularLocation>
        <location evidence="6">Cytoplasm</location>
    </subcellularLocation>
</comment>
<keyword evidence="2 6" id="KW-0819">tRNA processing</keyword>
<dbReference type="Pfam" id="PF01876">
    <property type="entry name" value="RNase_P_p30"/>
    <property type="match status" value="1"/>
</dbReference>
<evidence type="ECO:0000256" key="6">
    <source>
        <dbReference type="HAMAP-Rule" id="MF_00756"/>
    </source>
</evidence>
<dbReference type="GO" id="GO:0001682">
    <property type="term" value="P:tRNA 5'-leader removal"/>
    <property type="evidence" value="ECO:0007669"/>
    <property type="project" value="UniProtKB-UniRule"/>
</dbReference>
<name>D2RFM5_ARCPA</name>
<protein>
    <recommendedName>
        <fullName evidence="6">Ribonuclease P protein component 3</fullName>
        <shortName evidence="6">RNase P component 3</shortName>
        <ecNumber evidence="6">3.1.26.5</ecNumber>
    </recommendedName>
    <alternativeName>
        <fullName evidence="6">Rpp30</fullName>
    </alternativeName>
</protein>
<dbReference type="GO" id="GO:0030677">
    <property type="term" value="C:ribonuclease P complex"/>
    <property type="evidence" value="ECO:0007669"/>
    <property type="project" value="UniProtKB-UniRule"/>
</dbReference>
<dbReference type="EMBL" id="CP001857">
    <property type="protein sequence ID" value="ADB57100.1"/>
    <property type="molecule type" value="Genomic_DNA"/>
</dbReference>
<evidence type="ECO:0000256" key="1">
    <source>
        <dbReference type="ARBA" id="ARBA00022490"/>
    </source>
</evidence>
<organism evidence="7 8">
    <name type="scientific">Archaeoglobus profundus (strain DSM 5631 / JCM 9629 / NBRC 100127 / Av18)</name>
    <dbReference type="NCBI Taxonomy" id="572546"/>
    <lineage>
        <taxon>Archaea</taxon>
        <taxon>Methanobacteriati</taxon>
        <taxon>Methanobacteriota</taxon>
        <taxon>Archaeoglobi</taxon>
        <taxon>Archaeoglobales</taxon>
        <taxon>Archaeoglobaceae</taxon>
        <taxon>Archaeoglobus</taxon>
    </lineage>
</organism>
<dbReference type="KEGG" id="apo:Arcpr_0022"/>
<dbReference type="HAMAP" id="MF_00756">
    <property type="entry name" value="RNase_P_3"/>
    <property type="match status" value="1"/>
</dbReference>
<accession>D2RFM5</accession>
<comment type="function">
    <text evidence="6">Part of ribonuclease P, a protein complex that generates mature tRNA molecules by cleaving their 5'-ends.</text>
</comment>
<dbReference type="AlphaFoldDB" id="D2RFM5"/>
<dbReference type="InterPro" id="IPR002738">
    <property type="entry name" value="RNase_P_p30"/>
</dbReference>
<keyword evidence="3 6" id="KW-0540">Nuclease</keyword>
<evidence type="ECO:0000256" key="5">
    <source>
        <dbReference type="ARBA" id="ARBA00022801"/>
    </source>
</evidence>
<dbReference type="OrthoDB" id="50463at2157"/>
<keyword evidence="1 6" id="KW-0963">Cytoplasm</keyword>
<dbReference type="EC" id="3.1.26.5" evidence="6"/>
<comment type="catalytic activity">
    <reaction evidence="6">
        <text>Endonucleolytic cleavage of RNA, removing 5'-extranucleotides from tRNA precursor.</text>
        <dbReference type="EC" id="3.1.26.5"/>
    </reaction>
</comment>
<comment type="similarity">
    <text evidence="6">Belongs to the eukaryotic/archaeal RNase P protein component 3 family.</text>
</comment>
<keyword evidence="4 6" id="KW-0255">Endonuclease</keyword>
<evidence type="ECO:0000313" key="7">
    <source>
        <dbReference type="EMBL" id="ADB57100.1"/>
    </source>
</evidence>
<keyword evidence="5 6" id="KW-0378">Hydrolase</keyword>
<sequence length="200" mass="23799">MNVDFVRFCPEIKYDYDNFVVFSENPDDLKGDFLKGYLIRADSPKELLQKLRRAKRDWFVGVVGNLKVLKYAVMRWRVDLILDFDGRELDYSLIKIAKEKDVAIEVSFSKFLRCKGFERSQLFEEVIETLKIIKKFDTPFVLTSGANDFYELRPKRQIIEFFEYLGADVERAEYWIRRLVRRYTDPNYIMDGLEIVGDDP</sequence>
<proteinExistence type="inferred from homology"/>
<dbReference type="RefSeq" id="WP_012939436.1">
    <property type="nucleotide sequence ID" value="NC_013741.1"/>
</dbReference>
<evidence type="ECO:0000313" key="8">
    <source>
        <dbReference type="Proteomes" id="UP000001901"/>
    </source>
</evidence>
<evidence type="ECO:0000256" key="2">
    <source>
        <dbReference type="ARBA" id="ARBA00022694"/>
    </source>
</evidence>
<gene>
    <name evidence="6" type="primary">rnp3</name>
    <name evidence="7" type="ordered locus">Arcpr_0022</name>
</gene>
<reference evidence="7 8" key="1">
    <citation type="journal article" date="2010" name="Stand. Genomic Sci.">
        <title>Complete genome sequence of Archaeoglobus profundus type strain (AV18).</title>
        <authorList>
            <person name="von Jan M."/>
            <person name="Lapidus A."/>
            <person name="Del Rio T.G."/>
            <person name="Copeland A."/>
            <person name="Tice H."/>
            <person name="Cheng J.F."/>
            <person name="Lucas S."/>
            <person name="Chen F."/>
            <person name="Nolan M."/>
            <person name="Goodwin L."/>
            <person name="Han C."/>
            <person name="Pitluck S."/>
            <person name="Liolios K."/>
            <person name="Ivanova N."/>
            <person name="Mavromatis K."/>
            <person name="Ovchinnikova G."/>
            <person name="Chertkov O."/>
            <person name="Pati A."/>
            <person name="Chen A."/>
            <person name="Palaniappan K."/>
            <person name="Land M."/>
            <person name="Hauser L."/>
            <person name="Chang Y.J."/>
            <person name="Jeffries C.D."/>
            <person name="Saunders E."/>
            <person name="Brettin T."/>
            <person name="Detter J.C."/>
            <person name="Chain P."/>
            <person name="Eichinger K."/>
            <person name="Huber H."/>
            <person name="Spring S."/>
            <person name="Rohde M."/>
            <person name="Goker M."/>
            <person name="Wirth R."/>
            <person name="Woyke T."/>
            <person name="Bristow J."/>
            <person name="Eisen J.A."/>
            <person name="Markowitz V."/>
            <person name="Hugenholtz P."/>
            <person name="Kyrpides N.C."/>
            <person name="Klenk H.P."/>
        </authorList>
    </citation>
    <scope>NUCLEOTIDE SEQUENCE [LARGE SCALE GENOMIC DNA]</scope>
    <source>
        <strain evidence="8">DSM 5631 / JCM 9629 / NBRC 100127 / Av18</strain>
    </source>
</reference>
<dbReference type="InterPro" id="IPR023539">
    <property type="entry name" value="RNase_P_comp-3_arc"/>
</dbReference>
<comment type="subunit">
    <text evidence="6">Consists of a catalytic RNA component and at least 4-5 protein subunits.</text>
</comment>
<dbReference type="InterPro" id="IPR016195">
    <property type="entry name" value="Pol/histidinol_Pase-like"/>
</dbReference>
<dbReference type="Gene3D" id="3.20.20.140">
    <property type="entry name" value="Metal-dependent hydrolases"/>
    <property type="match status" value="1"/>
</dbReference>
<dbReference type="GO" id="GO:0005737">
    <property type="term" value="C:cytoplasm"/>
    <property type="evidence" value="ECO:0007669"/>
    <property type="project" value="UniProtKB-SubCell"/>
</dbReference>
<dbReference type="SUPFAM" id="SSF89550">
    <property type="entry name" value="PHP domain-like"/>
    <property type="match status" value="1"/>
</dbReference>
<dbReference type="Proteomes" id="UP000001901">
    <property type="component" value="Chromosome"/>
</dbReference>
<evidence type="ECO:0000256" key="4">
    <source>
        <dbReference type="ARBA" id="ARBA00022759"/>
    </source>
</evidence>
<keyword evidence="8" id="KW-1185">Reference proteome</keyword>
<dbReference type="GO" id="GO:0004526">
    <property type="term" value="F:ribonuclease P activity"/>
    <property type="evidence" value="ECO:0007669"/>
    <property type="project" value="UniProtKB-UniRule"/>
</dbReference>
<dbReference type="STRING" id="572546.Arcpr_0022"/>
<dbReference type="PaxDb" id="572546-Arcpr_0022"/>
<dbReference type="eggNOG" id="arCOG00307">
    <property type="taxonomic scope" value="Archaea"/>
</dbReference>
<evidence type="ECO:0000256" key="3">
    <source>
        <dbReference type="ARBA" id="ARBA00022722"/>
    </source>
</evidence>
<dbReference type="HOGENOM" id="CLU_1369450_0_0_2"/>
<dbReference type="GeneID" id="8738667"/>